<name>A0ABU9J6E6_AEREN</name>
<evidence type="ECO:0000313" key="1">
    <source>
        <dbReference type="EMBL" id="MEL3918154.1"/>
    </source>
</evidence>
<dbReference type="NCBIfam" id="TIGR02681">
    <property type="entry name" value="phage_pRha"/>
    <property type="match status" value="1"/>
</dbReference>
<comment type="caution">
    <text evidence="1">The sequence shown here is derived from an EMBL/GenBank/DDBJ whole genome shotgun (WGS) entry which is preliminary data.</text>
</comment>
<accession>A0ABU9J6E6</accession>
<sequence length="209" mass="24211">MTYSHTRDLSAVRPCRYSCISTKFIPPVKGDVFSTEQVELFQKLVNARKGEVFTTSRKVAKLFGKLHKDVLKAINNLECSPSFKERNFSLCFENSKLQNGKPLKYYDITKDGLFFLVMGFTGKQAAQLKELYIWAFNWMAEQLYESRKLQRLLHDFTRREAISVSKGSFHGQGLARRRIEKRALSQEQAQLQARSQLTLDLVEEGETWN</sequence>
<dbReference type="Proteomes" id="UP001491613">
    <property type="component" value="Unassembled WGS sequence"/>
</dbReference>
<protein>
    <submittedName>
        <fullName evidence="1">Rha family transcriptional regulator</fullName>
    </submittedName>
</protein>
<evidence type="ECO:0000313" key="2">
    <source>
        <dbReference type="Proteomes" id="UP001491613"/>
    </source>
</evidence>
<reference evidence="1 2" key="1">
    <citation type="submission" date="2024-01" db="EMBL/GenBank/DDBJ databases">
        <title>Horizontal gene transfer in Aeromonas trota.</title>
        <authorList>
            <person name="Otero Olarra J.E."/>
            <person name="Perez Valdespino A."/>
        </authorList>
    </citation>
    <scope>NUCLEOTIDE SEQUENCE [LARGE SCALE GENOMIC DNA]</scope>
    <source>
        <strain evidence="1 2">9.1</strain>
    </source>
</reference>
<keyword evidence="2" id="KW-1185">Reference proteome</keyword>
<gene>
    <name evidence="1" type="ORF">V1482_01860</name>
</gene>
<proteinExistence type="predicted"/>
<dbReference type="InterPro" id="IPR014054">
    <property type="entry name" value="Phage_regulatory_Rha"/>
</dbReference>
<dbReference type="RefSeq" id="WP_342016562.1">
    <property type="nucleotide sequence ID" value="NZ_JAVTII010000001.1"/>
</dbReference>
<organism evidence="1 2">
    <name type="scientific">Aeromonas enteropelogenes</name>
    <name type="common">Aeromonas trota</name>
    <dbReference type="NCBI Taxonomy" id="29489"/>
    <lineage>
        <taxon>Bacteria</taxon>
        <taxon>Pseudomonadati</taxon>
        <taxon>Pseudomonadota</taxon>
        <taxon>Gammaproteobacteria</taxon>
        <taxon>Aeromonadales</taxon>
        <taxon>Aeromonadaceae</taxon>
        <taxon>Aeromonas</taxon>
    </lineage>
</organism>
<dbReference type="Pfam" id="PF09669">
    <property type="entry name" value="Phage_pRha"/>
    <property type="match status" value="1"/>
</dbReference>
<dbReference type="EMBL" id="JAZDDP010000001">
    <property type="protein sequence ID" value="MEL3918154.1"/>
    <property type="molecule type" value="Genomic_DNA"/>
</dbReference>